<dbReference type="SUPFAM" id="SSF53474">
    <property type="entry name" value="alpha/beta-Hydrolases"/>
    <property type="match status" value="1"/>
</dbReference>
<dbReference type="Gene3D" id="3.40.50.1820">
    <property type="entry name" value="alpha/beta hydrolase"/>
    <property type="match status" value="1"/>
</dbReference>
<evidence type="ECO:0000313" key="1">
    <source>
        <dbReference type="EMBL" id="PLT28181.1"/>
    </source>
</evidence>
<protein>
    <recommendedName>
        <fullName evidence="3">Alpha/beta hydrolase</fullName>
    </recommendedName>
</protein>
<comment type="caution">
    <text evidence="1">The sequence shown here is derived from an EMBL/GenBank/DDBJ whole genome shotgun (WGS) entry which is preliminary data.</text>
</comment>
<dbReference type="EMBL" id="PGUY01000063">
    <property type="protein sequence ID" value="PLT28181.1"/>
    <property type="molecule type" value="Genomic_DNA"/>
</dbReference>
<keyword evidence="2" id="KW-1185">Reference proteome</keyword>
<dbReference type="Proteomes" id="UP000234748">
    <property type="component" value="Unassembled WGS sequence"/>
</dbReference>
<accession>A0A2N5M1E5</accession>
<dbReference type="AlphaFoldDB" id="A0A2N5M1E5"/>
<evidence type="ECO:0000313" key="2">
    <source>
        <dbReference type="Proteomes" id="UP000234748"/>
    </source>
</evidence>
<dbReference type="OrthoDB" id="2989463at2"/>
<sequence length="224" mass="25292">MNENVVIVCISGRSGSSVGTTGIERIRDMLRKELYTLEINPENIFRRSWNRNEDDNPFGEPDVNDINSEINHRTTSPSYLAIIGHSYGGWAACRLSKVTNRIPDFVGLIDPVFGLKNSLGAQDVPRGNLIKNWYQNNCIVNGDPCTGLGKIPCSQRGAGFSCGYQNVEGAINVQEEFRRDWNGNRKRVSCLGGRRYILTSHVDIDEDSWIHRQIRDQIYSDLSR</sequence>
<reference evidence="1 2" key="1">
    <citation type="submission" date="2017-11" db="EMBL/GenBank/DDBJ databases">
        <title>Comparitive Functional Genomics of Dry Heat Resistant strains isolated from the Viking Spacecraft.</title>
        <authorList>
            <person name="Seuylemezian A."/>
            <person name="Cooper K."/>
            <person name="Vaishampayan P."/>
        </authorList>
    </citation>
    <scope>NUCLEOTIDE SEQUENCE [LARGE SCALE GENOMIC DNA]</scope>
    <source>
        <strain evidence="1 2">V1-29</strain>
    </source>
</reference>
<organism evidence="1 2">
    <name type="scientific">Peribacillus deserti</name>
    <dbReference type="NCBI Taxonomy" id="673318"/>
    <lineage>
        <taxon>Bacteria</taxon>
        <taxon>Bacillati</taxon>
        <taxon>Bacillota</taxon>
        <taxon>Bacilli</taxon>
        <taxon>Bacillales</taxon>
        <taxon>Bacillaceae</taxon>
        <taxon>Peribacillus</taxon>
    </lineage>
</organism>
<name>A0A2N5M1E5_9BACI</name>
<dbReference type="RefSeq" id="WP_101645121.1">
    <property type="nucleotide sequence ID" value="NZ_PGUY01000063.1"/>
</dbReference>
<gene>
    <name evidence="1" type="ORF">CUU66_19760</name>
</gene>
<proteinExistence type="predicted"/>
<evidence type="ECO:0008006" key="3">
    <source>
        <dbReference type="Google" id="ProtNLM"/>
    </source>
</evidence>
<dbReference type="InterPro" id="IPR029058">
    <property type="entry name" value="AB_hydrolase_fold"/>
</dbReference>